<dbReference type="EMBL" id="VICG01000001">
    <property type="protein sequence ID" value="KAA8576375.1"/>
    <property type="molecule type" value="Genomic_DNA"/>
</dbReference>
<comment type="caution">
    <text evidence="5">The sequence shown here is derived from an EMBL/GenBank/DDBJ whole genome shotgun (WGS) entry which is preliminary data.</text>
</comment>
<proteinExistence type="predicted"/>
<keyword evidence="6" id="KW-1185">Reference proteome</keyword>
<dbReference type="InterPro" id="IPR032501">
    <property type="entry name" value="Prot_ATP_ID_OB_2nd"/>
</dbReference>
<feature type="domain" description="ATPase AAA-type core" evidence="3">
    <location>
        <begin position="199"/>
        <end position="259"/>
    </location>
</feature>
<evidence type="ECO:0008006" key="7">
    <source>
        <dbReference type="Google" id="ProtNLM"/>
    </source>
</evidence>
<dbReference type="VEuPathDB" id="FungiDB:MFRU_009g02540"/>
<protein>
    <recommendedName>
        <fullName evidence="7">ATPase AAA-type core domain-containing protein</fullName>
    </recommendedName>
</protein>
<dbReference type="Pfam" id="PF16450">
    <property type="entry name" value="Prot_ATP_ID_OB_C"/>
    <property type="match status" value="1"/>
</dbReference>
<keyword evidence="1" id="KW-0547">Nucleotide-binding</keyword>
<keyword evidence="2" id="KW-0067">ATP-binding</keyword>
<dbReference type="GO" id="GO:0032991">
    <property type="term" value="C:protein-containing complex"/>
    <property type="evidence" value="ECO:0007669"/>
    <property type="project" value="UniProtKB-ARBA"/>
</dbReference>
<evidence type="ECO:0000256" key="2">
    <source>
        <dbReference type="ARBA" id="ARBA00022840"/>
    </source>
</evidence>
<dbReference type="AlphaFoldDB" id="A0A5M9KBT9"/>
<organism evidence="5 6">
    <name type="scientific">Monilinia fructicola</name>
    <name type="common">Brown rot fungus</name>
    <name type="synonym">Ciboria fructicola</name>
    <dbReference type="NCBI Taxonomy" id="38448"/>
    <lineage>
        <taxon>Eukaryota</taxon>
        <taxon>Fungi</taxon>
        <taxon>Dikarya</taxon>
        <taxon>Ascomycota</taxon>
        <taxon>Pezizomycotina</taxon>
        <taxon>Leotiomycetes</taxon>
        <taxon>Helotiales</taxon>
        <taxon>Sclerotiniaceae</taxon>
        <taxon>Monilinia</taxon>
    </lineage>
</organism>
<dbReference type="Gene3D" id="2.40.50.140">
    <property type="entry name" value="Nucleic acid-binding proteins"/>
    <property type="match status" value="1"/>
</dbReference>
<evidence type="ECO:0000313" key="5">
    <source>
        <dbReference type="EMBL" id="KAA8576375.1"/>
    </source>
</evidence>
<sequence length="261" mass="29796">MQLSQAINNSISIKHTFQRKPENKILIGISLRATSKMASNDEEARTCVSTLRISYWNLENGRAKLKALRLEIKGLQKTSTTLRIISKLYKCWTDHRRGVEQLDEERFIVKASSGPRYVVGCRSKVDKLKLKQGTRVALDMTTLTIMRMLPREVDHSELREVIELPLKNPELFFASWYQASKGCVVIWTSRNREALLARAVASIVSSAIVDKYIGESARLIREMFGYAKEHEPCIIFMDEIDAIGGRRFSEGTSADREIQRT</sequence>
<dbReference type="SUPFAM" id="SSF52540">
    <property type="entry name" value="P-loop containing nucleoside triphosphate hydrolases"/>
    <property type="match status" value="2"/>
</dbReference>
<dbReference type="InterPro" id="IPR050221">
    <property type="entry name" value="26S_Proteasome_ATPase"/>
</dbReference>
<dbReference type="InterPro" id="IPR003959">
    <property type="entry name" value="ATPase_AAA_core"/>
</dbReference>
<dbReference type="GO" id="GO:0005524">
    <property type="term" value="F:ATP binding"/>
    <property type="evidence" value="ECO:0007669"/>
    <property type="project" value="UniProtKB-KW"/>
</dbReference>
<gene>
    <name evidence="5" type="ORF">EYC84_006506</name>
</gene>
<dbReference type="Gene3D" id="3.40.50.300">
    <property type="entry name" value="P-loop containing nucleotide triphosphate hydrolases"/>
    <property type="match status" value="1"/>
</dbReference>
<dbReference type="Pfam" id="PF00004">
    <property type="entry name" value="AAA"/>
    <property type="match status" value="1"/>
</dbReference>
<accession>A0A5M9KBT9</accession>
<dbReference type="PANTHER" id="PTHR23073">
    <property type="entry name" value="26S PROTEASOME REGULATORY SUBUNIT"/>
    <property type="match status" value="1"/>
</dbReference>
<feature type="domain" description="Proteasomal ATPase second OB" evidence="4">
    <location>
        <begin position="99"/>
        <end position="150"/>
    </location>
</feature>
<dbReference type="InterPro" id="IPR012340">
    <property type="entry name" value="NA-bd_OB-fold"/>
</dbReference>
<dbReference type="Proteomes" id="UP000322873">
    <property type="component" value="Unassembled WGS sequence"/>
</dbReference>
<evidence type="ECO:0000256" key="1">
    <source>
        <dbReference type="ARBA" id="ARBA00022741"/>
    </source>
</evidence>
<name>A0A5M9KBT9_MONFR</name>
<evidence type="ECO:0000313" key="6">
    <source>
        <dbReference type="Proteomes" id="UP000322873"/>
    </source>
</evidence>
<reference evidence="5 6" key="1">
    <citation type="submission" date="2019-06" db="EMBL/GenBank/DDBJ databases">
        <title>Genome Sequence of the Brown Rot Fungal Pathogen Monilinia fructicola.</title>
        <authorList>
            <person name="De Miccolis Angelini R.M."/>
            <person name="Landi L."/>
            <person name="Abate D."/>
            <person name="Pollastro S."/>
            <person name="Romanazzi G."/>
            <person name="Faretra F."/>
        </authorList>
    </citation>
    <scope>NUCLEOTIDE SEQUENCE [LARGE SCALE GENOMIC DNA]</scope>
    <source>
        <strain evidence="5 6">Mfrc123</strain>
    </source>
</reference>
<evidence type="ECO:0000259" key="4">
    <source>
        <dbReference type="Pfam" id="PF16450"/>
    </source>
</evidence>
<evidence type="ECO:0000259" key="3">
    <source>
        <dbReference type="Pfam" id="PF00004"/>
    </source>
</evidence>
<dbReference type="InterPro" id="IPR027417">
    <property type="entry name" value="P-loop_NTPase"/>
</dbReference>
<dbReference type="GO" id="GO:0016887">
    <property type="term" value="F:ATP hydrolysis activity"/>
    <property type="evidence" value="ECO:0007669"/>
    <property type="project" value="InterPro"/>
</dbReference>